<feature type="compositionally biased region" description="Polar residues" evidence="1">
    <location>
        <begin position="7"/>
        <end position="16"/>
    </location>
</feature>
<name>A0A2C6KYQ1_9APIC</name>
<feature type="transmembrane region" description="Helical" evidence="2">
    <location>
        <begin position="110"/>
        <end position="133"/>
    </location>
</feature>
<evidence type="ECO:0000313" key="4">
    <source>
        <dbReference type="Proteomes" id="UP000221165"/>
    </source>
</evidence>
<protein>
    <recommendedName>
        <fullName evidence="5">Transmembrane protein</fullName>
    </recommendedName>
</protein>
<evidence type="ECO:0000256" key="1">
    <source>
        <dbReference type="SAM" id="MobiDB-lite"/>
    </source>
</evidence>
<reference evidence="3 4" key="1">
    <citation type="journal article" date="2017" name="Int. J. Parasitol.">
        <title>The genome of the protozoan parasite Cystoisospora suis and a reverse vaccinology approach to identify vaccine candidates.</title>
        <authorList>
            <person name="Palmieri N."/>
            <person name="Shrestha A."/>
            <person name="Ruttkowski B."/>
            <person name="Beck T."/>
            <person name="Vogl C."/>
            <person name="Tomley F."/>
            <person name="Blake D.P."/>
            <person name="Joachim A."/>
        </authorList>
    </citation>
    <scope>NUCLEOTIDE SEQUENCE [LARGE SCALE GENOMIC DNA]</scope>
    <source>
        <strain evidence="3 4">Wien I</strain>
    </source>
</reference>
<accession>A0A2C6KYQ1</accession>
<comment type="caution">
    <text evidence="3">The sequence shown here is derived from an EMBL/GenBank/DDBJ whole genome shotgun (WGS) entry which is preliminary data.</text>
</comment>
<keyword evidence="2" id="KW-0812">Transmembrane</keyword>
<sequence length="137" mass="16177">MSFHRLLSTQVDTFSSTERRERKKKRRGGRRRIHFFHPSRFVYRENVLFLLLQPAPLSGVHTPEEDILSISSSVRRFHRTHSFAHVSITCPIFFFFFVFSPTFSPSFSNVTYICLRIHSIGVFELVTTCMYGYTCTW</sequence>
<evidence type="ECO:0008006" key="5">
    <source>
        <dbReference type="Google" id="ProtNLM"/>
    </source>
</evidence>
<dbReference type="AlphaFoldDB" id="A0A2C6KYQ1"/>
<gene>
    <name evidence="3" type="ORF">CSUI_005136</name>
</gene>
<dbReference type="VEuPathDB" id="ToxoDB:CSUI_005136"/>
<evidence type="ECO:0000256" key="2">
    <source>
        <dbReference type="SAM" id="Phobius"/>
    </source>
</evidence>
<evidence type="ECO:0000313" key="3">
    <source>
        <dbReference type="EMBL" id="PHJ21024.1"/>
    </source>
</evidence>
<keyword evidence="2" id="KW-0472">Membrane</keyword>
<keyword evidence="4" id="KW-1185">Reference proteome</keyword>
<organism evidence="3 4">
    <name type="scientific">Cystoisospora suis</name>
    <dbReference type="NCBI Taxonomy" id="483139"/>
    <lineage>
        <taxon>Eukaryota</taxon>
        <taxon>Sar</taxon>
        <taxon>Alveolata</taxon>
        <taxon>Apicomplexa</taxon>
        <taxon>Conoidasida</taxon>
        <taxon>Coccidia</taxon>
        <taxon>Eucoccidiorida</taxon>
        <taxon>Eimeriorina</taxon>
        <taxon>Sarcocystidae</taxon>
        <taxon>Cystoisospora</taxon>
    </lineage>
</organism>
<dbReference type="EMBL" id="MIGC01002471">
    <property type="protein sequence ID" value="PHJ21024.1"/>
    <property type="molecule type" value="Genomic_DNA"/>
</dbReference>
<feature type="transmembrane region" description="Helical" evidence="2">
    <location>
        <begin position="83"/>
        <end position="104"/>
    </location>
</feature>
<dbReference type="GeneID" id="94428526"/>
<keyword evidence="2" id="KW-1133">Transmembrane helix</keyword>
<dbReference type="Proteomes" id="UP000221165">
    <property type="component" value="Unassembled WGS sequence"/>
</dbReference>
<dbReference type="RefSeq" id="XP_067922709.1">
    <property type="nucleotide sequence ID" value="XM_068065315.1"/>
</dbReference>
<feature type="region of interest" description="Disordered" evidence="1">
    <location>
        <begin position="1"/>
        <end position="29"/>
    </location>
</feature>
<proteinExistence type="predicted"/>